<organism evidence="2 3">
    <name type="scientific">Rubrivivax gelatinosus</name>
    <name type="common">Rhodocyclus gelatinosus</name>
    <name type="synonym">Rhodopseudomonas gelatinosa</name>
    <dbReference type="NCBI Taxonomy" id="28068"/>
    <lineage>
        <taxon>Bacteria</taxon>
        <taxon>Pseudomonadati</taxon>
        <taxon>Pseudomonadota</taxon>
        <taxon>Betaproteobacteria</taxon>
        <taxon>Burkholderiales</taxon>
        <taxon>Sphaerotilaceae</taxon>
        <taxon>Rubrivivax</taxon>
    </lineage>
</organism>
<keyword evidence="3" id="KW-1185">Reference proteome</keyword>
<dbReference type="SUPFAM" id="SSF53448">
    <property type="entry name" value="Nucleotide-diphospho-sugar transferases"/>
    <property type="match status" value="1"/>
</dbReference>
<dbReference type="InterPro" id="IPR029044">
    <property type="entry name" value="Nucleotide-diphossugar_trans"/>
</dbReference>
<reference evidence="2" key="1">
    <citation type="submission" date="2017-08" db="EMBL/GenBank/DDBJ databases">
        <authorList>
            <person name="Imhoff J.F."/>
            <person name="Rahn T."/>
            <person name="Kuenzel S."/>
            <person name="Neulinger S.C."/>
        </authorList>
    </citation>
    <scope>NUCLEOTIDE SEQUENCE</scope>
    <source>
        <strain evidence="2">IM 151</strain>
    </source>
</reference>
<sequence length="249" mass="27354">MSSPRITMITAALNPGPEVAETIDSVLSQSRPGLQYIFVDGGSRPEAFARVQPYAHHFSCLVREPDRGISDAWNKALALAEGDVVGILNADDHLLPGALDHVSQAFGAHPGALQVVHGDAIRLDGTQRSRCRPRATSAASWYLGMPLVHPATFVARSVYRRVGGFNCDRRIAMDYDFLLRAWRAGASFRHIAEPLVVMRGGGLSDRLPLVGFHDVRTSQIEAGLNRPLIETLHAARVLTRRYIRPMFGR</sequence>
<feature type="domain" description="Glycosyltransferase 2-like" evidence="1">
    <location>
        <begin position="9"/>
        <end position="132"/>
    </location>
</feature>
<dbReference type="PANTHER" id="PTHR43685">
    <property type="entry name" value="GLYCOSYLTRANSFERASE"/>
    <property type="match status" value="1"/>
</dbReference>
<dbReference type="CDD" id="cd06433">
    <property type="entry name" value="GT_2_WfgS_like"/>
    <property type="match status" value="1"/>
</dbReference>
<accession>A0ABS1DTT2</accession>
<dbReference type="InterPro" id="IPR050834">
    <property type="entry name" value="Glycosyltransf_2"/>
</dbReference>
<dbReference type="RefSeq" id="WP_200229390.1">
    <property type="nucleotide sequence ID" value="NZ_NRRT01000032.1"/>
</dbReference>
<evidence type="ECO:0000313" key="3">
    <source>
        <dbReference type="Proteomes" id="UP001041814"/>
    </source>
</evidence>
<protein>
    <recommendedName>
        <fullName evidence="1">Glycosyltransferase 2-like domain-containing protein</fullName>
    </recommendedName>
</protein>
<dbReference type="InterPro" id="IPR001173">
    <property type="entry name" value="Glyco_trans_2-like"/>
</dbReference>
<dbReference type="Pfam" id="PF00535">
    <property type="entry name" value="Glycos_transf_2"/>
    <property type="match status" value="1"/>
</dbReference>
<dbReference type="PANTHER" id="PTHR43685:SF2">
    <property type="entry name" value="GLYCOSYLTRANSFERASE 2-LIKE DOMAIN-CONTAINING PROTEIN"/>
    <property type="match status" value="1"/>
</dbReference>
<comment type="caution">
    <text evidence="2">The sequence shown here is derived from an EMBL/GenBank/DDBJ whole genome shotgun (WGS) entry which is preliminary data.</text>
</comment>
<reference evidence="2" key="2">
    <citation type="journal article" date="2020" name="Microorganisms">
        <title>Osmotic Adaptation and Compatible Solute Biosynthesis of Phototrophic Bacteria as Revealed from Genome Analyses.</title>
        <authorList>
            <person name="Imhoff J.F."/>
            <person name="Rahn T."/>
            <person name="Kunzel S."/>
            <person name="Keller A."/>
            <person name="Neulinger S.C."/>
        </authorList>
    </citation>
    <scope>NUCLEOTIDE SEQUENCE</scope>
    <source>
        <strain evidence="2">IM 151</strain>
    </source>
</reference>
<name>A0ABS1DTT2_RUBGE</name>
<gene>
    <name evidence="2" type="ORF">CKO43_09535</name>
</gene>
<evidence type="ECO:0000259" key="1">
    <source>
        <dbReference type="Pfam" id="PF00535"/>
    </source>
</evidence>
<dbReference type="Proteomes" id="UP001041814">
    <property type="component" value="Unassembled WGS sequence"/>
</dbReference>
<evidence type="ECO:0000313" key="2">
    <source>
        <dbReference type="EMBL" id="MBK1713020.1"/>
    </source>
</evidence>
<proteinExistence type="predicted"/>
<dbReference type="Gene3D" id="3.90.550.10">
    <property type="entry name" value="Spore Coat Polysaccharide Biosynthesis Protein SpsA, Chain A"/>
    <property type="match status" value="1"/>
</dbReference>
<dbReference type="EMBL" id="NRRU01000029">
    <property type="protein sequence ID" value="MBK1713020.1"/>
    <property type="molecule type" value="Genomic_DNA"/>
</dbReference>